<feature type="compositionally biased region" description="Basic and acidic residues" evidence="1">
    <location>
        <begin position="572"/>
        <end position="620"/>
    </location>
</feature>
<proteinExistence type="predicted"/>
<feature type="compositionally biased region" description="Polar residues" evidence="1">
    <location>
        <begin position="789"/>
        <end position="802"/>
    </location>
</feature>
<feature type="compositionally biased region" description="Polar residues" evidence="1">
    <location>
        <begin position="900"/>
        <end position="910"/>
    </location>
</feature>
<accession>A0A813SJ88</accession>
<feature type="compositionally biased region" description="Low complexity" evidence="1">
    <location>
        <begin position="994"/>
        <end position="1008"/>
    </location>
</feature>
<feature type="compositionally biased region" description="Polar residues" evidence="1">
    <location>
        <begin position="811"/>
        <end position="823"/>
    </location>
</feature>
<feature type="region of interest" description="Disordered" evidence="1">
    <location>
        <begin position="410"/>
        <end position="431"/>
    </location>
</feature>
<feature type="region of interest" description="Disordered" evidence="1">
    <location>
        <begin position="456"/>
        <end position="528"/>
    </location>
</feature>
<name>A0A813SJ88_9BILA</name>
<dbReference type="InterPro" id="IPR036415">
    <property type="entry name" value="Lamin_tail_dom_sf"/>
</dbReference>
<gene>
    <name evidence="3" type="ORF">ZHD862_LOCUS2214</name>
</gene>
<feature type="compositionally biased region" description="Basic and acidic residues" evidence="1">
    <location>
        <begin position="2692"/>
        <end position="2707"/>
    </location>
</feature>
<feature type="compositionally biased region" description="Polar residues" evidence="1">
    <location>
        <begin position="730"/>
        <end position="759"/>
    </location>
</feature>
<feature type="region of interest" description="Disordered" evidence="1">
    <location>
        <begin position="1550"/>
        <end position="1569"/>
    </location>
</feature>
<feature type="compositionally biased region" description="Low complexity" evidence="1">
    <location>
        <begin position="129"/>
        <end position="142"/>
    </location>
</feature>
<feature type="compositionally biased region" description="Basic and acidic residues" evidence="1">
    <location>
        <begin position="1313"/>
        <end position="1329"/>
    </location>
</feature>
<feature type="compositionally biased region" description="Low complexity" evidence="1">
    <location>
        <begin position="2501"/>
        <end position="2513"/>
    </location>
</feature>
<evidence type="ECO:0000313" key="3">
    <source>
        <dbReference type="EMBL" id="CAF0797109.1"/>
    </source>
</evidence>
<feature type="compositionally biased region" description="Low complexity" evidence="1">
    <location>
        <begin position="1515"/>
        <end position="1530"/>
    </location>
</feature>
<feature type="region of interest" description="Disordered" evidence="1">
    <location>
        <begin position="1095"/>
        <end position="1147"/>
    </location>
</feature>
<feature type="region of interest" description="Disordered" evidence="1">
    <location>
        <begin position="2488"/>
        <end position="2513"/>
    </location>
</feature>
<feature type="region of interest" description="Disordered" evidence="1">
    <location>
        <begin position="114"/>
        <end position="142"/>
    </location>
</feature>
<feature type="region of interest" description="Disordered" evidence="1">
    <location>
        <begin position="1754"/>
        <end position="1784"/>
    </location>
</feature>
<feature type="compositionally biased region" description="Basic and acidic residues" evidence="1">
    <location>
        <begin position="1009"/>
        <end position="1025"/>
    </location>
</feature>
<feature type="compositionally biased region" description="Basic and acidic residues" evidence="1">
    <location>
        <begin position="635"/>
        <end position="686"/>
    </location>
</feature>
<feature type="compositionally biased region" description="Polar residues" evidence="1">
    <location>
        <begin position="941"/>
        <end position="951"/>
    </location>
</feature>
<feature type="compositionally biased region" description="Polar residues" evidence="1">
    <location>
        <begin position="1754"/>
        <end position="1777"/>
    </location>
</feature>
<feature type="compositionally biased region" description="Low complexity" evidence="1">
    <location>
        <begin position="1990"/>
        <end position="2000"/>
    </location>
</feature>
<feature type="compositionally biased region" description="Low complexity" evidence="1">
    <location>
        <begin position="2869"/>
        <end position="2893"/>
    </location>
</feature>
<feature type="compositionally biased region" description="Polar residues" evidence="1">
    <location>
        <begin position="2001"/>
        <end position="2011"/>
    </location>
</feature>
<feature type="compositionally biased region" description="Basic and acidic residues" evidence="1">
    <location>
        <begin position="824"/>
        <end position="875"/>
    </location>
</feature>
<feature type="region of interest" description="Disordered" evidence="1">
    <location>
        <begin position="1234"/>
        <end position="1294"/>
    </location>
</feature>
<feature type="region of interest" description="Disordered" evidence="1">
    <location>
        <begin position="1916"/>
        <end position="1937"/>
    </location>
</feature>
<feature type="compositionally biased region" description="Polar residues" evidence="1">
    <location>
        <begin position="497"/>
        <end position="507"/>
    </location>
</feature>
<protein>
    <recommendedName>
        <fullName evidence="2">LTD domain-containing protein</fullName>
    </recommendedName>
</protein>
<dbReference type="PROSITE" id="PS51841">
    <property type="entry name" value="LTD"/>
    <property type="match status" value="1"/>
</dbReference>
<feature type="compositionally biased region" description="Low complexity" evidence="1">
    <location>
        <begin position="2068"/>
        <end position="2088"/>
    </location>
</feature>
<feature type="region of interest" description="Disordered" evidence="1">
    <location>
        <begin position="1307"/>
        <end position="1329"/>
    </location>
</feature>
<feature type="domain" description="LTD" evidence="2">
    <location>
        <begin position="2926"/>
        <end position="3036"/>
    </location>
</feature>
<feature type="compositionally biased region" description="Low complexity" evidence="1">
    <location>
        <begin position="1497"/>
        <end position="1506"/>
    </location>
</feature>
<feature type="compositionally biased region" description="Low complexity" evidence="1">
    <location>
        <begin position="1121"/>
        <end position="1140"/>
    </location>
</feature>
<comment type="caution">
    <text evidence="3">The sequence shown here is derived from an EMBL/GenBank/DDBJ whole genome shotgun (WGS) entry which is preliminary data.</text>
</comment>
<feature type="compositionally biased region" description="Basic and acidic residues" evidence="1">
    <location>
        <begin position="704"/>
        <end position="715"/>
    </location>
</feature>
<feature type="compositionally biased region" description="Basic and acidic residues" evidence="1">
    <location>
        <begin position="297"/>
        <end position="310"/>
    </location>
</feature>
<feature type="compositionally biased region" description="Polar residues" evidence="1">
    <location>
        <begin position="1259"/>
        <end position="1289"/>
    </location>
</feature>
<dbReference type="InterPro" id="IPR001322">
    <property type="entry name" value="Lamin_tail_dom"/>
</dbReference>
<feature type="region of interest" description="Disordered" evidence="1">
    <location>
        <begin position="297"/>
        <end position="323"/>
    </location>
</feature>
<feature type="compositionally biased region" description="Basic and acidic residues" evidence="1">
    <location>
        <begin position="954"/>
        <end position="991"/>
    </location>
</feature>
<organism evidence="3 4">
    <name type="scientific">Rotaria sordida</name>
    <dbReference type="NCBI Taxonomy" id="392033"/>
    <lineage>
        <taxon>Eukaryota</taxon>
        <taxon>Metazoa</taxon>
        <taxon>Spiralia</taxon>
        <taxon>Gnathifera</taxon>
        <taxon>Rotifera</taxon>
        <taxon>Eurotatoria</taxon>
        <taxon>Bdelloidea</taxon>
        <taxon>Philodinida</taxon>
        <taxon>Philodinidae</taxon>
        <taxon>Rotaria</taxon>
    </lineage>
</organism>
<feature type="compositionally biased region" description="Low complexity" evidence="1">
    <location>
        <begin position="2908"/>
        <end position="2917"/>
    </location>
</feature>
<dbReference type="Proteomes" id="UP000663864">
    <property type="component" value="Unassembled WGS sequence"/>
</dbReference>
<feature type="region of interest" description="Disordered" evidence="1">
    <location>
        <begin position="1990"/>
        <end position="2011"/>
    </location>
</feature>
<feature type="region of interest" description="Disordered" evidence="1">
    <location>
        <begin position="2068"/>
        <end position="2091"/>
    </location>
</feature>
<feature type="compositionally biased region" description="Low complexity" evidence="1">
    <location>
        <begin position="411"/>
        <end position="424"/>
    </location>
</feature>
<feature type="compositionally biased region" description="Polar residues" evidence="1">
    <location>
        <begin position="558"/>
        <end position="571"/>
    </location>
</feature>
<dbReference type="EMBL" id="CAJNOT010000042">
    <property type="protein sequence ID" value="CAF0797109.1"/>
    <property type="molecule type" value="Genomic_DNA"/>
</dbReference>
<evidence type="ECO:0000313" key="4">
    <source>
        <dbReference type="Proteomes" id="UP000663864"/>
    </source>
</evidence>
<feature type="region of interest" description="Disordered" evidence="1">
    <location>
        <begin position="2687"/>
        <end position="2709"/>
    </location>
</feature>
<feature type="region of interest" description="Disordered" evidence="1">
    <location>
        <begin position="1497"/>
        <end position="1538"/>
    </location>
</feature>
<evidence type="ECO:0000256" key="1">
    <source>
        <dbReference type="SAM" id="MobiDB-lite"/>
    </source>
</evidence>
<feature type="region of interest" description="Disordered" evidence="1">
    <location>
        <begin position="550"/>
        <end position="1034"/>
    </location>
</feature>
<sequence length="3036" mass="338215">MISLNVQWVPVSDRSGTYQWSGNDVNNRKVKTVTFFGTGEMRGQKQSQAITPPRSDYTDAYLSAFAPKPISTKHVHRLSTAVFANAAPIPLKPITPSLSTNDSMKTSHTRFININNIQPSKPFDKPTPSSSSQSSTYSSSFISDRSTKYEPFSSTQYSSPQSQTFASSYSTLIHTPMSTVTTTPSPSVDNQRSYATVQPHFQPLLSTLPIVSQSKTSYGNIYKPIPAYSYESYPPSNTYTTSLSSSSTQSTYKPQVPFQSVPLPSSYNINQSNIREPLFQSTTKMETQIDRPETFVVQHDEDSRSSRIEKPLPIINPPPQSPITREELKIEPERLHMEELTEISSEPIRTLENTLDKYDSLINQISEVLASVSPLSSKVSSMTAGKSVHDYQTSSDSSSVLPITRTQIQPSESSTTTMVTMSTTDQPKPSHLIRRDSYDKIVTVIKDIDKEIFSSDTPLSSATIKEEKEEAKPSLVHEQQLSPIVEKEDKEAKIASTEEQQVSSVLTEQKEDQAKALSTDEQQTSSVTQEEKQYAKILLVDEQQALPIIEQQDKETKISSTEEQQVSSISTEQKKDEVKTLSTEEQHAPSVTEEEKREETKTISTDDHQIPSAIQEEKQEANVSLVDEQQISAITEKEDQEIKAASTEEHQAPSLTAEEKLEETKTLSVDEHQILSTIQEEKEETKPLSVDEQQVLPINEERDEETKTVSTEERQVSSISTEQKEDETKALSTDEQQAPTVTKETKTLSIDEQQNLLTTQEEKPETKASLVHEQQALPIIEQREEEKQVTSTEEQQVSSVLTEQKEEEAKTLSTDEQQAPSVTEQEKGEETKTVSVDEHITPSITADEKIEETKTSSVDDHQVPSTTQEEKEEGKTLLVGEQQVSLVTEKEDEERKTASTEEYQVPSISTEWKEDEAKVLSTEQQQVPSVTEEEKQEETKILSTDEQQIQAITEEEKKKEPTTISVDEHPSTALIEEKAEEPKVSTSEEHQFPSVSVENRVETVTTSTTEKEKEEPSTQLSDEHQIQWPVQEETKVPISTEQEAPIISNELQAMSVAPSSDIAVSEIAQSSQQIVLQENIAHDVFAETETSKTITDLESTKRPGKRVTWDETVVDNEDAENSSLESVTEETSTTETSITTKPEEDSTAATIDNEYVIIPKSEISVDQQIIPSDVIKSQITSDVNFSDLQIISTEQQVSTSTYSDDQTSLQAATSEQIHPIDIPEKQIISFDSTERQTESFGPLEPSSTFSESTDKEITSSDLTKLSLGINEQQIRPTSPLDSQSVSLTDSSKEDTLTVDEISTTTSDIISSEDVSKHEEELESTKTEPKEEMTIDLHKIETSSQIAENIPRESETSTIESTTISLQPTIISPIDTLSDIIANRYISSDVYHGCLGEQKQFLQDISDIDKDYTSKSLLTSLRETITTPTEIIQNEVPMSLSSIDTHIQEEQGVQQEKLESQLLEGSVSVDTIHDQTIADLTKPHDTVVTDSSVSTVLDTTSATTEQVTEQKEKQETISPESTPSEIPESTSAVQKTEETTTIERVEFTPVTQHDEQISISSPVTREQRDISDKQEMILTEPPSTDISPILSVDQKTEELPAIEDHIIENLTSTSVTQHDESTPISTIIPSEQIHIDDKQEAIHPGIPEIKPIDQLTEEIRLTEEKTSASSSSLTKIDHDEQVPLSTSTPSEQLDVITKQEIVEPEITTSEKSSVITTEQIPDANVPTETKTTFEVLRDVITHPIATITEKIQSVISTSPSEQTEQAPSDATQPSTSTSEEVETLKEQQVIETENLSTIEQKDEAITVESTDTKTTFENIRDIITHPIATITEKIQSVISTSPSEETTSDTTKPSTSILEEVETLKEQQVIETENLPAIEQKVESTETKTTLENIRDIITHPIATITETIQSVVSTSTSVQTEQAPSDAIQPSTSTSEEVETLKEQQVIETENLPIIEQKLESTETKTTLENIRDIITHPIATITEKIQSVVSTSTSEQTEQAPSDATQLSTSASEEVETLKEQQVIETENLPTIEQKVESTETQTTLENIRDIITHPIATITEKIQSVISTSPSEETTSDTTKPSTSTSEEVETLKEQQVIETETLPTTEQKVETTETKTTLENIRDIITHPIATITEKIQNVITSSTTEEVTISEQQPSTIPIDQSKSEDIRSTTTESNIDMTQNIVPNTIDQTSLHQEKEQILTNQSLESYLQDQIPGQPDITSTTISSQISDNEKPIQKIEYEYERTINEGVQDLASLKTDASTIDETTSETYDLLTNIVHNLIRDIINTVIYRLNQISIDNEQFDKEMFSSDSSLTSSITVINVEDKSEISQSTINQETIKNEEDIIDNKMLTSDITWANLLGEKPSDDDKMNQSFEQIKELLEEIVQSSDGITVEIVDQKTTITLPNQTQLSPTIENTIHQTTIIPQTDDIIQRSSHDIGSDSILPITEIENVSSKLSTEFRESSPTNIEDDSLELIHALQGHKKVDTQTSQGPEKSSSSTTSSQVTSSDRYVSYAIHEMGDSSQERLPAFPVAADIPIYELVKTPPDENKEQQKLSEPIVNINQNITKDDDLTELDATENLNYSDDVLLQKLYTSAPNRQENLDASSTDEDVDDENFSEFEQHDISNLHRIVNEVIQHNDNLSQEYGPTFQRYDVSSNSSTSTKLQSDDVYIIPGYAGLWKPSPDVNDSRHSPLTHDEDDKQQSAITTVKTRTIVRTTDPTKLQSFLQQQQQQQHQDKITQDISLRSDTYDIFNRPLNEFPFDVSESDSFKTCASTINSSSISKQQKQSDLHNLPIIEQKEPRTSPDEKIILIRERERGVSLPVTMKIDYDDMALRLSSSTPIDAKLYSTTQTDLPPPPPTPPSSTTFSELAETATSSSRASTQSLSSNESEKQKIPSPSWLNTTNTTITTIEGPDGPLESRTTIHKSAKGPISIAECDVQGKYIIIENTSRSKSMVLTGWIIRQESDNGDILTFTLPDNYLLRPNHSLKILTKPNESERKNHDLIASSLSSWHTGLNFVTTLINAEGKAN</sequence>
<feature type="compositionally biased region" description="Polar residues" evidence="1">
    <location>
        <begin position="519"/>
        <end position="528"/>
    </location>
</feature>
<reference evidence="3" key="1">
    <citation type="submission" date="2021-02" db="EMBL/GenBank/DDBJ databases">
        <authorList>
            <person name="Nowell W R."/>
        </authorList>
    </citation>
    <scope>NUCLEOTIDE SEQUENCE</scope>
</reference>
<dbReference type="Gene3D" id="2.60.40.1260">
    <property type="entry name" value="Lamin Tail domain"/>
    <property type="match status" value="1"/>
</dbReference>
<evidence type="ECO:0000259" key="2">
    <source>
        <dbReference type="PROSITE" id="PS51841"/>
    </source>
</evidence>
<dbReference type="SUPFAM" id="SSF74853">
    <property type="entry name" value="Lamin A/C globular tail domain"/>
    <property type="match status" value="1"/>
</dbReference>
<feature type="region of interest" description="Disordered" evidence="1">
    <location>
        <begin position="2854"/>
        <end position="2927"/>
    </location>
</feature>